<gene>
    <name evidence="1" type="ORF">ENN04_04115</name>
</gene>
<keyword evidence="1" id="KW-0418">Kinase</keyword>
<organism evidence="1">
    <name type="scientific">Thermocrinis ruber</name>
    <dbReference type="NCBI Taxonomy" id="75906"/>
    <lineage>
        <taxon>Bacteria</taxon>
        <taxon>Pseudomonadati</taxon>
        <taxon>Aquificota</taxon>
        <taxon>Aquificia</taxon>
        <taxon>Aquificales</taxon>
        <taxon>Aquificaceae</taxon>
        <taxon>Thermocrinis</taxon>
    </lineage>
</organism>
<dbReference type="AlphaFoldDB" id="A0A7C5SY05"/>
<proteinExistence type="predicted"/>
<reference evidence="1" key="1">
    <citation type="journal article" date="2020" name="mSystems">
        <title>Genome- and Community-Level Interaction Insights into Carbon Utilization and Element Cycling Functions of Hydrothermarchaeota in Hydrothermal Sediment.</title>
        <authorList>
            <person name="Zhou Z."/>
            <person name="Liu Y."/>
            <person name="Xu W."/>
            <person name="Pan J."/>
            <person name="Luo Z.H."/>
            <person name="Li M."/>
        </authorList>
    </citation>
    <scope>NUCLEOTIDE SEQUENCE [LARGE SCALE GENOMIC DNA]</scope>
    <source>
        <strain evidence="1">SpSt-114</strain>
    </source>
</reference>
<evidence type="ECO:0000313" key="1">
    <source>
        <dbReference type="EMBL" id="HHO73804.1"/>
    </source>
</evidence>
<dbReference type="GO" id="GO:0016301">
    <property type="term" value="F:kinase activity"/>
    <property type="evidence" value="ECO:0007669"/>
    <property type="project" value="UniProtKB-KW"/>
</dbReference>
<accession>A0A7C5SY05</accession>
<protein>
    <submittedName>
        <fullName evidence="1">Pantothenate kinase</fullName>
    </submittedName>
</protein>
<comment type="caution">
    <text evidence="1">The sequence shown here is derived from an EMBL/GenBank/DDBJ whole genome shotgun (WGS) entry which is preliminary data.</text>
</comment>
<dbReference type="EMBL" id="DSAC01000050">
    <property type="protein sequence ID" value="HHO73804.1"/>
    <property type="molecule type" value="Genomic_DNA"/>
</dbReference>
<name>A0A7C5SY05_9AQUI</name>
<sequence>MMVFEREQLKDKNIFFSDTREVPLRIEVSDREIKVIGSSREVVLPKDSLRAKAILDRLRIGRESEFSQEIYL</sequence>
<keyword evidence="1" id="KW-0808">Transferase</keyword>